<dbReference type="RefSeq" id="WP_166135506.1">
    <property type="nucleotide sequence ID" value="NZ_JAAOBY010000003.1"/>
</dbReference>
<keyword evidence="3" id="KW-1185">Reference proteome</keyword>
<keyword evidence="1" id="KW-0812">Transmembrane</keyword>
<organism evidence="2 3">
    <name type="scientific">Flavobacterium turcicum</name>
    <dbReference type="NCBI Taxonomy" id="2764718"/>
    <lineage>
        <taxon>Bacteria</taxon>
        <taxon>Pseudomonadati</taxon>
        <taxon>Bacteroidota</taxon>
        <taxon>Flavobacteriia</taxon>
        <taxon>Flavobacteriales</taxon>
        <taxon>Flavobacteriaceae</taxon>
        <taxon>Flavobacterium</taxon>
    </lineage>
</organism>
<sequence length="166" mass="20047">MKTNYLLSENDFKKSSIELLKKRYIWGIISFFILSLLSSYGSVYKDFDFVRFLLISLYYFFFFLIVFLIIPDLIKEYRIKKIIKNQPNMFESKYIEIKENGIELSNIENSKIKHYEWNTINKIMETSNYNFIVFKNKTSIILKKEDAEKNKFIEKIKTKLTKKYAS</sequence>
<proteinExistence type="predicted"/>
<name>A0ABR7JFW9_9FLAO</name>
<gene>
    <name evidence="2" type="ORF">H8R26_08225</name>
</gene>
<keyword evidence="1" id="KW-0472">Membrane</keyword>
<dbReference type="Proteomes" id="UP000621670">
    <property type="component" value="Unassembled WGS sequence"/>
</dbReference>
<feature type="transmembrane region" description="Helical" evidence="1">
    <location>
        <begin position="24"/>
        <end position="43"/>
    </location>
</feature>
<accession>A0ABR7JFW9</accession>
<dbReference type="EMBL" id="JACRUM010000003">
    <property type="protein sequence ID" value="MBC5863406.1"/>
    <property type="molecule type" value="Genomic_DNA"/>
</dbReference>
<reference evidence="2 3" key="1">
    <citation type="submission" date="2020-08" db="EMBL/GenBank/DDBJ databases">
        <title>Description of novel Flavobacterium F-400 isolate.</title>
        <authorList>
            <person name="Saticioglu I."/>
            <person name="Duman M."/>
            <person name="Altun S."/>
        </authorList>
    </citation>
    <scope>NUCLEOTIDE SEQUENCE [LARGE SCALE GENOMIC DNA]</scope>
    <source>
        <strain evidence="2 3">F-400</strain>
    </source>
</reference>
<evidence type="ECO:0008006" key="4">
    <source>
        <dbReference type="Google" id="ProtNLM"/>
    </source>
</evidence>
<evidence type="ECO:0000313" key="3">
    <source>
        <dbReference type="Proteomes" id="UP000621670"/>
    </source>
</evidence>
<feature type="transmembrane region" description="Helical" evidence="1">
    <location>
        <begin position="49"/>
        <end position="74"/>
    </location>
</feature>
<keyword evidence="1" id="KW-1133">Transmembrane helix</keyword>
<evidence type="ECO:0000313" key="2">
    <source>
        <dbReference type="EMBL" id="MBC5863406.1"/>
    </source>
</evidence>
<protein>
    <recommendedName>
        <fullName evidence="4">YcxB-like protein domain-containing protein</fullName>
    </recommendedName>
</protein>
<comment type="caution">
    <text evidence="2">The sequence shown here is derived from an EMBL/GenBank/DDBJ whole genome shotgun (WGS) entry which is preliminary data.</text>
</comment>
<evidence type="ECO:0000256" key="1">
    <source>
        <dbReference type="SAM" id="Phobius"/>
    </source>
</evidence>